<dbReference type="PANTHER" id="PTHR12789">
    <property type="entry name" value="DENSITY-REGULATED PROTEIN HOMOLOG"/>
    <property type="match status" value="1"/>
</dbReference>
<dbReference type="Pfam" id="PF01253">
    <property type="entry name" value="SUI1"/>
    <property type="match status" value="1"/>
</dbReference>
<dbReference type="GO" id="GO:0003729">
    <property type="term" value="F:mRNA binding"/>
    <property type="evidence" value="ECO:0007669"/>
    <property type="project" value="TreeGrafter"/>
</dbReference>
<dbReference type="InterPro" id="IPR005872">
    <property type="entry name" value="SUI1_arc_bac"/>
</dbReference>
<dbReference type="EMBL" id="CP019070">
    <property type="protein sequence ID" value="APW64555.1"/>
    <property type="molecule type" value="Genomic_DNA"/>
</dbReference>
<dbReference type="RefSeq" id="WP_076083297.1">
    <property type="nucleotide sequence ID" value="NZ_CP019070.1"/>
</dbReference>
<feature type="region of interest" description="Disordered" evidence="4">
    <location>
        <begin position="1"/>
        <end position="46"/>
    </location>
</feature>
<keyword evidence="3" id="KW-0648">Protein biosynthesis</keyword>
<proteinExistence type="inferred from homology"/>
<dbReference type="InterPro" id="IPR036877">
    <property type="entry name" value="SUI1_dom_sf"/>
</dbReference>
<feature type="domain" description="SUI1" evidence="5">
    <location>
        <begin position="56"/>
        <end position="122"/>
    </location>
</feature>
<keyword evidence="6" id="KW-0396">Initiation factor</keyword>
<protein>
    <submittedName>
        <fullName evidence="6">Translation initiation factor SUI1</fullName>
    </submittedName>
</protein>
<evidence type="ECO:0000313" key="6">
    <source>
        <dbReference type="EMBL" id="APW64555.1"/>
    </source>
</evidence>
<sequence length="127" mass="14529">MIFEMGAKLDGDNHDTSKYDEKAKKPKANKKNNKINKPTAPSTFNKNEILPKNQHQLVFTYEKRKGKPVTLVGRFSLSDADKKEVLKLLKKKLACGGAIRDEWIELQGDVKEKIITILQSDGWKFRN</sequence>
<dbReference type="STRING" id="1850254.LPB137_01210"/>
<organism evidence="6 7">
    <name type="scientific">Poseidonibacter parvus</name>
    <dbReference type="NCBI Taxonomy" id="1850254"/>
    <lineage>
        <taxon>Bacteria</taxon>
        <taxon>Pseudomonadati</taxon>
        <taxon>Campylobacterota</taxon>
        <taxon>Epsilonproteobacteria</taxon>
        <taxon>Campylobacterales</taxon>
        <taxon>Arcobacteraceae</taxon>
        <taxon>Poseidonibacter</taxon>
    </lineage>
</organism>
<evidence type="ECO:0000256" key="1">
    <source>
        <dbReference type="ARBA" id="ARBA00005422"/>
    </source>
</evidence>
<dbReference type="OrthoDB" id="5339799at2"/>
<name>A0A1P8KJ23_9BACT</name>
<dbReference type="AlphaFoldDB" id="A0A1P8KJ23"/>
<evidence type="ECO:0000313" key="7">
    <source>
        <dbReference type="Proteomes" id="UP000186074"/>
    </source>
</evidence>
<evidence type="ECO:0000259" key="5">
    <source>
        <dbReference type="PROSITE" id="PS50296"/>
    </source>
</evidence>
<dbReference type="KEGG" id="alp:LPB137_01210"/>
<dbReference type="GO" id="GO:0003743">
    <property type="term" value="F:translation initiation factor activity"/>
    <property type="evidence" value="ECO:0007669"/>
    <property type="project" value="UniProtKB-KW"/>
</dbReference>
<dbReference type="PIRSF" id="PIRSF037511">
    <property type="entry name" value="Transl_init_SUI1_pro"/>
    <property type="match status" value="1"/>
</dbReference>
<dbReference type="GO" id="GO:0006417">
    <property type="term" value="P:regulation of translation"/>
    <property type="evidence" value="ECO:0007669"/>
    <property type="project" value="UniProtKB-KW"/>
</dbReference>
<dbReference type="GO" id="GO:0002188">
    <property type="term" value="P:translation reinitiation"/>
    <property type="evidence" value="ECO:0007669"/>
    <property type="project" value="TreeGrafter"/>
</dbReference>
<feature type="compositionally biased region" description="Basic and acidic residues" evidence="4">
    <location>
        <begin position="7"/>
        <end position="23"/>
    </location>
</feature>
<dbReference type="Gene3D" id="3.30.780.10">
    <property type="entry name" value="SUI1-like domain"/>
    <property type="match status" value="1"/>
</dbReference>
<gene>
    <name evidence="6" type="ORF">LPB137_01210</name>
</gene>
<comment type="similarity">
    <text evidence="1">Belongs to the SUI1 family.</text>
</comment>
<feature type="compositionally biased region" description="Basic residues" evidence="4">
    <location>
        <begin position="24"/>
        <end position="34"/>
    </location>
</feature>
<dbReference type="PANTHER" id="PTHR12789:SF0">
    <property type="entry name" value="DENSITY-REGULATED PROTEIN"/>
    <property type="match status" value="1"/>
</dbReference>
<accession>A0A1P8KJ23</accession>
<dbReference type="SUPFAM" id="SSF55159">
    <property type="entry name" value="eIF1-like"/>
    <property type="match status" value="1"/>
</dbReference>
<evidence type="ECO:0000256" key="4">
    <source>
        <dbReference type="SAM" id="MobiDB-lite"/>
    </source>
</evidence>
<evidence type="ECO:0000256" key="2">
    <source>
        <dbReference type="ARBA" id="ARBA00022845"/>
    </source>
</evidence>
<keyword evidence="2" id="KW-0810">Translation regulation</keyword>
<dbReference type="InterPro" id="IPR001950">
    <property type="entry name" value="SUI1"/>
</dbReference>
<dbReference type="Proteomes" id="UP000186074">
    <property type="component" value="Chromosome"/>
</dbReference>
<dbReference type="InterPro" id="IPR050318">
    <property type="entry name" value="DENR/SUI1_TIF"/>
</dbReference>
<reference evidence="6 7" key="1">
    <citation type="submission" date="2017-01" db="EMBL/GenBank/DDBJ databases">
        <title>Genome sequencing of Arcobacter sp. LPB0137.</title>
        <authorList>
            <person name="Lee G.-W."/>
            <person name="Yi H."/>
        </authorList>
    </citation>
    <scope>NUCLEOTIDE SEQUENCE [LARGE SCALE GENOMIC DNA]</scope>
    <source>
        <strain evidence="6 7">LPB0137</strain>
    </source>
</reference>
<evidence type="ECO:0000256" key="3">
    <source>
        <dbReference type="ARBA" id="ARBA00022917"/>
    </source>
</evidence>
<keyword evidence="7" id="KW-1185">Reference proteome</keyword>
<dbReference type="GO" id="GO:0001731">
    <property type="term" value="P:formation of translation preinitiation complex"/>
    <property type="evidence" value="ECO:0007669"/>
    <property type="project" value="TreeGrafter"/>
</dbReference>
<dbReference type="PROSITE" id="PS50296">
    <property type="entry name" value="SUI1"/>
    <property type="match status" value="1"/>
</dbReference>